<evidence type="ECO:0000313" key="9">
    <source>
        <dbReference type="EMBL" id="RKD90464.1"/>
    </source>
</evidence>
<feature type="transmembrane region" description="Helical" evidence="7">
    <location>
        <begin position="168"/>
        <end position="188"/>
    </location>
</feature>
<dbReference type="GO" id="GO:0016020">
    <property type="term" value="C:membrane"/>
    <property type="evidence" value="ECO:0007669"/>
    <property type="project" value="UniProtKB-SubCell"/>
</dbReference>
<dbReference type="PANTHER" id="PTHR43731:SF14">
    <property type="entry name" value="PRESENILIN-ASSOCIATED RHOMBOID-LIKE PROTEIN, MITOCHONDRIAL"/>
    <property type="match status" value="1"/>
</dbReference>
<organism evidence="9 10">
    <name type="scientific">Mangrovibacterium diazotrophicum</name>
    <dbReference type="NCBI Taxonomy" id="1261403"/>
    <lineage>
        <taxon>Bacteria</taxon>
        <taxon>Pseudomonadati</taxon>
        <taxon>Bacteroidota</taxon>
        <taxon>Bacteroidia</taxon>
        <taxon>Marinilabiliales</taxon>
        <taxon>Prolixibacteraceae</taxon>
        <taxon>Mangrovibacterium</taxon>
    </lineage>
</organism>
<dbReference type="PANTHER" id="PTHR43731">
    <property type="entry name" value="RHOMBOID PROTEASE"/>
    <property type="match status" value="1"/>
</dbReference>
<dbReference type="RefSeq" id="WP_120271868.1">
    <property type="nucleotide sequence ID" value="NZ_RAPN01000001.1"/>
</dbReference>
<dbReference type="InterPro" id="IPR050925">
    <property type="entry name" value="Rhomboid_protease_S54"/>
</dbReference>
<feature type="transmembrane region" description="Helical" evidence="7">
    <location>
        <begin position="80"/>
        <end position="98"/>
    </location>
</feature>
<keyword evidence="5 7" id="KW-1133">Transmembrane helix</keyword>
<keyword evidence="6 7" id="KW-0472">Membrane</keyword>
<feature type="transmembrane region" description="Helical" evidence="7">
    <location>
        <begin position="42"/>
        <end position="60"/>
    </location>
</feature>
<gene>
    <name evidence="9" type="ORF">BC643_0804</name>
</gene>
<evidence type="ECO:0000256" key="2">
    <source>
        <dbReference type="ARBA" id="ARBA00009045"/>
    </source>
</evidence>
<evidence type="ECO:0000259" key="8">
    <source>
        <dbReference type="Pfam" id="PF01694"/>
    </source>
</evidence>
<accession>A0A419W4T2</accession>
<comment type="subcellular location">
    <subcellularLocation>
        <location evidence="1">Membrane</location>
        <topology evidence="1">Multi-pass membrane protein</topology>
    </subcellularLocation>
</comment>
<comment type="similarity">
    <text evidence="2">Belongs to the peptidase S54 family.</text>
</comment>
<evidence type="ECO:0000256" key="3">
    <source>
        <dbReference type="ARBA" id="ARBA00022692"/>
    </source>
</evidence>
<keyword evidence="3 7" id="KW-0812">Transmembrane</keyword>
<dbReference type="EMBL" id="RAPN01000001">
    <property type="protein sequence ID" value="RKD90464.1"/>
    <property type="molecule type" value="Genomic_DNA"/>
</dbReference>
<proteinExistence type="inferred from homology"/>
<comment type="caution">
    <text evidence="9">The sequence shown here is derived from an EMBL/GenBank/DDBJ whole genome shotgun (WGS) entry which is preliminary data.</text>
</comment>
<protein>
    <submittedName>
        <fullName evidence="9">Membrane associated rhomboid family serine protease</fullName>
    </submittedName>
</protein>
<name>A0A419W4T2_9BACT</name>
<sequence>MPIFTIILIATISGLTIYGFNNSDFYEKYSFNVGAIKNEKEYYRIITSAFIHVDYTHLVFNMVSLYTFAEFVEIEYTSKVIFLSFLLSVIGGGVYSLINNWKNDNYSAVGASGGVCGIIYSSIFLMETGSVYIMFIPIPIPDYVYAALFIWGSYYLMKKGTDNIGHDAHIGGAITGIIYAISVIPWVFLQEFRIILIMFLPFAVLYIHERYFM</sequence>
<keyword evidence="4" id="KW-0378">Hydrolase</keyword>
<dbReference type="InterPro" id="IPR022764">
    <property type="entry name" value="Peptidase_S54_rhomboid_dom"/>
</dbReference>
<dbReference type="SUPFAM" id="SSF144091">
    <property type="entry name" value="Rhomboid-like"/>
    <property type="match status" value="1"/>
</dbReference>
<dbReference type="InterPro" id="IPR035952">
    <property type="entry name" value="Rhomboid-like_sf"/>
</dbReference>
<dbReference type="OrthoDB" id="9807874at2"/>
<dbReference type="Pfam" id="PF01694">
    <property type="entry name" value="Rhomboid"/>
    <property type="match status" value="1"/>
</dbReference>
<feature type="transmembrane region" description="Helical" evidence="7">
    <location>
        <begin position="6"/>
        <end position="21"/>
    </location>
</feature>
<dbReference type="GO" id="GO:0006508">
    <property type="term" value="P:proteolysis"/>
    <property type="evidence" value="ECO:0007669"/>
    <property type="project" value="UniProtKB-KW"/>
</dbReference>
<feature type="transmembrane region" description="Helical" evidence="7">
    <location>
        <begin position="194"/>
        <end position="212"/>
    </location>
</feature>
<feature type="domain" description="Peptidase S54 rhomboid" evidence="8">
    <location>
        <begin position="40"/>
        <end position="183"/>
    </location>
</feature>
<keyword evidence="10" id="KW-1185">Reference proteome</keyword>
<feature type="transmembrane region" description="Helical" evidence="7">
    <location>
        <begin position="132"/>
        <end position="156"/>
    </location>
</feature>
<evidence type="ECO:0000256" key="7">
    <source>
        <dbReference type="SAM" id="Phobius"/>
    </source>
</evidence>
<dbReference type="Gene3D" id="1.20.1540.10">
    <property type="entry name" value="Rhomboid-like"/>
    <property type="match status" value="1"/>
</dbReference>
<evidence type="ECO:0000256" key="4">
    <source>
        <dbReference type="ARBA" id="ARBA00022801"/>
    </source>
</evidence>
<keyword evidence="9" id="KW-0645">Protease</keyword>
<evidence type="ECO:0000256" key="1">
    <source>
        <dbReference type="ARBA" id="ARBA00004141"/>
    </source>
</evidence>
<dbReference type="AlphaFoldDB" id="A0A419W4T2"/>
<reference evidence="9 10" key="1">
    <citation type="submission" date="2018-09" db="EMBL/GenBank/DDBJ databases">
        <title>Genomic Encyclopedia of Archaeal and Bacterial Type Strains, Phase II (KMG-II): from individual species to whole genera.</title>
        <authorList>
            <person name="Goeker M."/>
        </authorList>
    </citation>
    <scope>NUCLEOTIDE SEQUENCE [LARGE SCALE GENOMIC DNA]</scope>
    <source>
        <strain evidence="9 10">DSM 27148</strain>
    </source>
</reference>
<evidence type="ECO:0000256" key="6">
    <source>
        <dbReference type="ARBA" id="ARBA00023136"/>
    </source>
</evidence>
<evidence type="ECO:0000313" key="10">
    <source>
        <dbReference type="Proteomes" id="UP000283387"/>
    </source>
</evidence>
<evidence type="ECO:0000256" key="5">
    <source>
        <dbReference type="ARBA" id="ARBA00022989"/>
    </source>
</evidence>
<dbReference type="Proteomes" id="UP000283387">
    <property type="component" value="Unassembled WGS sequence"/>
</dbReference>
<feature type="transmembrane region" description="Helical" evidence="7">
    <location>
        <begin position="105"/>
        <end position="126"/>
    </location>
</feature>
<dbReference type="GO" id="GO:0004252">
    <property type="term" value="F:serine-type endopeptidase activity"/>
    <property type="evidence" value="ECO:0007669"/>
    <property type="project" value="InterPro"/>
</dbReference>